<evidence type="ECO:0000313" key="2">
    <source>
        <dbReference type="EMBL" id="KQB86842.1"/>
    </source>
</evidence>
<keyword evidence="1" id="KW-0732">Signal</keyword>
<proteinExistence type="predicted"/>
<dbReference type="EMBL" id="LKEV01000002">
    <property type="protein sequence ID" value="KQB86842.1"/>
    <property type="molecule type" value="Genomic_DNA"/>
</dbReference>
<dbReference type="Proteomes" id="UP000050488">
    <property type="component" value="Unassembled WGS sequence"/>
</dbReference>
<dbReference type="OrthoDB" id="9900516at2"/>
<dbReference type="RefSeq" id="WP_055177218.1">
    <property type="nucleotide sequence ID" value="NZ_JAUSQY010000001.1"/>
</dbReference>
<sequence length="87" mass="9072">MNLKRKFAVSAATIAIAATAAIAPATAETVVGQDRPAYGQQEVVAPSNSAKDEAEAQKQRLENADKGVDIFAKVVKTIADTVARFVG</sequence>
<organism evidence="2 3">
    <name type="scientific">Corynebacterium lowii</name>
    <dbReference type="NCBI Taxonomy" id="1544413"/>
    <lineage>
        <taxon>Bacteria</taxon>
        <taxon>Bacillati</taxon>
        <taxon>Actinomycetota</taxon>
        <taxon>Actinomycetes</taxon>
        <taxon>Mycobacteriales</taxon>
        <taxon>Corynebacteriaceae</taxon>
        <taxon>Corynebacterium</taxon>
    </lineage>
</organism>
<keyword evidence="3" id="KW-1185">Reference proteome</keyword>
<accession>A0A0N8W0J1</accession>
<feature type="signal peptide" evidence="1">
    <location>
        <begin position="1"/>
        <end position="27"/>
    </location>
</feature>
<reference evidence="2 3" key="1">
    <citation type="submission" date="2015-10" db="EMBL/GenBank/DDBJ databases">
        <title>Corynebacteirum lowii and Corynebacterium oculi species nova, derived from human clinical disease and and emended description of Corynebacterium mastiditis.</title>
        <authorList>
            <person name="Bernard K."/>
            <person name="Pacheco A.L."/>
            <person name="Mcdougall C."/>
            <person name="Burtx T."/>
            <person name="Weibe D."/>
            <person name="Tyler S."/>
            <person name="Olson A.B."/>
            <person name="Cnockaert M."/>
            <person name="Eguchi H."/>
            <person name="Kuwahara T."/>
            <person name="Nakayama-Imaohji H."/>
            <person name="Boudewijins M."/>
            <person name="Van Hoecke F."/>
            <person name="Bernier A.-M."/>
            <person name="Vandamme P."/>
        </authorList>
    </citation>
    <scope>NUCLEOTIDE SEQUENCE [LARGE SCALE GENOMIC DNA]</scope>
    <source>
        <strain evidence="2 3">NML 130206</strain>
    </source>
</reference>
<comment type="caution">
    <text evidence="2">The sequence shown here is derived from an EMBL/GenBank/DDBJ whole genome shotgun (WGS) entry which is preliminary data.</text>
</comment>
<protein>
    <recommendedName>
        <fullName evidence="4">Secreted protein</fullName>
    </recommendedName>
</protein>
<name>A0A0N8W0J1_9CORY</name>
<dbReference type="PATRIC" id="fig|1544413.3.peg.1058"/>
<evidence type="ECO:0008006" key="4">
    <source>
        <dbReference type="Google" id="ProtNLM"/>
    </source>
</evidence>
<dbReference type="AlphaFoldDB" id="A0A0N8W0J1"/>
<gene>
    <name evidence="2" type="ORF">Clow_01050</name>
</gene>
<evidence type="ECO:0000256" key="1">
    <source>
        <dbReference type="SAM" id="SignalP"/>
    </source>
</evidence>
<evidence type="ECO:0000313" key="3">
    <source>
        <dbReference type="Proteomes" id="UP000050488"/>
    </source>
</evidence>
<feature type="chain" id="PRO_5006033602" description="Secreted protein" evidence="1">
    <location>
        <begin position="28"/>
        <end position="87"/>
    </location>
</feature>